<evidence type="ECO:0000256" key="11">
    <source>
        <dbReference type="ARBA" id="ARBA00022833"/>
    </source>
</evidence>
<feature type="chain" id="PRO_5018303751" description="RING-type E3 ubiquitin transferase" evidence="16">
    <location>
        <begin position="27"/>
        <end position="518"/>
    </location>
</feature>
<feature type="signal peptide" evidence="16">
    <location>
        <begin position="1"/>
        <end position="26"/>
    </location>
</feature>
<evidence type="ECO:0000259" key="17">
    <source>
        <dbReference type="PROSITE" id="PS50089"/>
    </source>
</evidence>
<keyword evidence="10" id="KW-0833">Ubl conjugation pathway</keyword>
<evidence type="ECO:0000256" key="4">
    <source>
        <dbReference type="ARBA" id="ARBA00012483"/>
    </source>
</evidence>
<dbReference type="InterPro" id="IPR024766">
    <property type="entry name" value="Znf_RING_H2"/>
</dbReference>
<dbReference type="Pfam" id="PF11145">
    <property type="entry name" value="DUF2921"/>
    <property type="match status" value="1"/>
</dbReference>
<evidence type="ECO:0000256" key="6">
    <source>
        <dbReference type="ARBA" id="ARBA00022692"/>
    </source>
</evidence>
<dbReference type="InterPro" id="IPR050731">
    <property type="entry name" value="HRD1_E3_ubiq-ligases"/>
</dbReference>
<accession>A0A3P3YF54</accession>
<feature type="domain" description="RING-type" evidence="17">
    <location>
        <begin position="463"/>
        <end position="512"/>
    </location>
</feature>
<dbReference type="GO" id="GO:0043161">
    <property type="term" value="P:proteasome-mediated ubiquitin-dependent protein catabolic process"/>
    <property type="evidence" value="ECO:0007669"/>
    <property type="project" value="TreeGrafter"/>
</dbReference>
<dbReference type="GO" id="GO:0061630">
    <property type="term" value="F:ubiquitin protein ligase activity"/>
    <property type="evidence" value="ECO:0007669"/>
    <property type="project" value="UniProtKB-EC"/>
</dbReference>
<evidence type="ECO:0000256" key="12">
    <source>
        <dbReference type="ARBA" id="ARBA00022989"/>
    </source>
</evidence>
<keyword evidence="12 15" id="KW-1133">Transmembrane helix</keyword>
<dbReference type="PROSITE" id="PS50089">
    <property type="entry name" value="ZF_RING_2"/>
    <property type="match status" value="1"/>
</dbReference>
<feature type="transmembrane region" description="Helical" evidence="15">
    <location>
        <begin position="410"/>
        <end position="429"/>
    </location>
</feature>
<dbReference type="InterPro" id="IPR013083">
    <property type="entry name" value="Znf_RING/FYVE/PHD"/>
</dbReference>
<keyword evidence="18" id="KW-0496">Mitochondrion</keyword>
<keyword evidence="8 16" id="KW-0732">Signal</keyword>
<dbReference type="GO" id="GO:0012505">
    <property type="term" value="C:endomembrane system"/>
    <property type="evidence" value="ECO:0007669"/>
    <property type="project" value="UniProtKB-SubCell"/>
</dbReference>
<keyword evidence="7" id="KW-0479">Metal-binding</keyword>
<evidence type="ECO:0000256" key="16">
    <source>
        <dbReference type="SAM" id="SignalP"/>
    </source>
</evidence>
<comment type="pathway">
    <text evidence="3">Protein modification; protein ubiquitination.</text>
</comment>
<gene>
    <name evidence="18" type="ORF">PLBR_LOCUS6033</name>
</gene>
<evidence type="ECO:0000256" key="14">
    <source>
        <dbReference type="PROSITE-ProRule" id="PRU00175"/>
    </source>
</evidence>
<geneLocation type="mitochondrion" evidence="18"/>
<dbReference type="Pfam" id="PF12678">
    <property type="entry name" value="zf-rbx1"/>
    <property type="match status" value="1"/>
</dbReference>
<dbReference type="Proteomes" id="UP000290189">
    <property type="component" value="Unassembled WGS sequence"/>
</dbReference>
<evidence type="ECO:0000256" key="9">
    <source>
        <dbReference type="ARBA" id="ARBA00022771"/>
    </source>
</evidence>
<sequence length="518" mass="58824">MIVVESSMGILLCVAVLLGGWATASLYPSDLNGIYRGAWNSDPLGSGQMFMQVIEEHVDDPRPAYQLMRGEIVLRQHDDPHNDAYLIFAGAYVRATGAMLLFSNVPNWNRRPDFQKFVGSRNGSEQYWPEIDMGDGVVPVRTFAAIGNCRFTMELQVLPLIFGDNREYDPDTGDTVWRQGSRDIDRASIQGILISDDCHLNVSIATARTQSTVVLDRASGFATMASGLTIIQMLFTVRQVQHTGRLGEVSMWAIALQSLLDAYLCVNHIGVAMRVPGLWLSFMVLTMFEFLLFSLFQVRLLFLIWKANHRNAFDIATAEERRNMINNLNTRLYIFIFGGLLLIFYTGHDHEFLTTIVLHSPWVAQIIHNVYYDVSRGLLPNYILVMAASRLVLPLYQYGDPENYMETPTNYTFCFCLVLWIMTQVALLLGQHHLGSRFFIAGRFLPAKYNYYQSVPVTNEDICAICMMEITEDVETQQEEPQTIMVTPCNHLFHSICLITWMEQKMECPSCRGPLPSL</sequence>
<proteinExistence type="predicted"/>
<keyword evidence="6 15" id="KW-0812">Transmembrane</keyword>
<keyword evidence="9 14" id="KW-0863">Zinc-finger</keyword>
<feature type="transmembrane region" description="Helical" evidence="15">
    <location>
        <begin position="277"/>
        <end position="302"/>
    </location>
</feature>
<comment type="catalytic activity">
    <reaction evidence="1">
        <text>S-ubiquitinyl-[E2 ubiquitin-conjugating enzyme]-L-cysteine + [acceptor protein]-L-lysine = [E2 ubiquitin-conjugating enzyme]-L-cysteine + N(6)-ubiquitinyl-[acceptor protein]-L-lysine.</text>
        <dbReference type="EC" id="2.3.2.27"/>
    </reaction>
</comment>
<dbReference type="PANTHER" id="PTHR22763">
    <property type="entry name" value="RING ZINC FINGER PROTEIN"/>
    <property type="match status" value="1"/>
</dbReference>
<feature type="transmembrane region" description="Helical" evidence="15">
    <location>
        <begin position="330"/>
        <end position="346"/>
    </location>
</feature>
<dbReference type="PANTHER" id="PTHR22763:SF162">
    <property type="entry name" value="TRANSMEMBRANE E3 UBIQUITIN-PROTEIN LIGASE 1"/>
    <property type="match status" value="1"/>
</dbReference>
<keyword evidence="13 15" id="KW-0472">Membrane</keyword>
<evidence type="ECO:0000256" key="7">
    <source>
        <dbReference type="ARBA" id="ARBA00022723"/>
    </source>
</evidence>
<comment type="subcellular location">
    <subcellularLocation>
        <location evidence="2">Endomembrane system</location>
        <topology evidence="2">Multi-pass membrane protein</topology>
    </subcellularLocation>
</comment>
<evidence type="ECO:0000256" key="10">
    <source>
        <dbReference type="ARBA" id="ARBA00022786"/>
    </source>
</evidence>
<reference evidence="18 19" key="1">
    <citation type="submission" date="2018-03" db="EMBL/GenBank/DDBJ databases">
        <authorList>
            <person name="Fogelqvist J."/>
        </authorList>
    </citation>
    <scope>NUCLEOTIDE SEQUENCE [LARGE SCALE GENOMIC DNA]</scope>
</reference>
<dbReference type="InterPro" id="IPR021319">
    <property type="entry name" value="DUF2921"/>
</dbReference>
<dbReference type="EC" id="2.3.2.27" evidence="4"/>
<evidence type="ECO:0000256" key="2">
    <source>
        <dbReference type="ARBA" id="ARBA00004127"/>
    </source>
</evidence>
<evidence type="ECO:0000256" key="1">
    <source>
        <dbReference type="ARBA" id="ARBA00000900"/>
    </source>
</evidence>
<dbReference type="SMART" id="SM00184">
    <property type="entry name" value="RING"/>
    <property type="match status" value="1"/>
</dbReference>
<dbReference type="OMA" id="RTHYSRE"/>
<protein>
    <recommendedName>
        <fullName evidence="4">RING-type E3 ubiquitin transferase</fullName>
        <ecNumber evidence="4">2.3.2.27</ecNumber>
    </recommendedName>
</protein>
<evidence type="ECO:0000256" key="8">
    <source>
        <dbReference type="ARBA" id="ARBA00022729"/>
    </source>
</evidence>
<feature type="transmembrane region" description="Helical" evidence="15">
    <location>
        <begin position="218"/>
        <end position="237"/>
    </location>
</feature>
<dbReference type="GO" id="GO:0008270">
    <property type="term" value="F:zinc ion binding"/>
    <property type="evidence" value="ECO:0007669"/>
    <property type="project" value="UniProtKB-KW"/>
</dbReference>
<evidence type="ECO:0000256" key="5">
    <source>
        <dbReference type="ARBA" id="ARBA00022679"/>
    </source>
</evidence>
<evidence type="ECO:0000313" key="18">
    <source>
        <dbReference type="EMBL" id="SPQ98818.1"/>
    </source>
</evidence>
<dbReference type="EMBL" id="OVEO01000010">
    <property type="protein sequence ID" value="SPQ98818.1"/>
    <property type="molecule type" value="Genomic_DNA"/>
</dbReference>
<dbReference type="SUPFAM" id="SSF57850">
    <property type="entry name" value="RING/U-box"/>
    <property type="match status" value="1"/>
</dbReference>
<evidence type="ECO:0000256" key="15">
    <source>
        <dbReference type="SAM" id="Phobius"/>
    </source>
</evidence>
<evidence type="ECO:0000256" key="13">
    <source>
        <dbReference type="ARBA" id="ARBA00023136"/>
    </source>
</evidence>
<dbReference type="AlphaFoldDB" id="A0A3P3YF54"/>
<keyword evidence="5" id="KW-0808">Transferase</keyword>
<organism evidence="18 19">
    <name type="scientific">Plasmodiophora brassicae</name>
    <name type="common">Clubroot disease agent</name>
    <dbReference type="NCBI Taxonomy" id="37360"/>
    <lineage>
        <taxon>Eukaryota</taxon>
        <taxon>Sar</taxon>
        <taxon>Rhizaria</taxon>
        <taxon>Endomyxa</taxon>
        <taxon>Phytomyxea</taxon>
        <taxon>Plasmodiophorida</taxon>
        <taxon>Plasmodiophoridae</taxon>
        <taxon>Plasmodiophora</taxon>
    </lineage>
</organism>
<dbReference type="InterPro" id="IPR001841">
    <property type="entry name" value="Znf_RING"/>
</dbReference>
<keyword evidence="11" id="KW-0862">Zinc</keyword>
<evidence type="ECO:0000313" key="19">
    <source>
        <dbReference type="Proteomes" id="UP000290189"/>
    </source>
</evidence>
<name>A0A3P3YF54_PLABS</name>
<evidence type="ECO:0000256" key="3">
    <source>
        <dbReference type="ARBA" id="ARBA00004906"/>
    </source>
</evidence>
<dbReference type="Gene3D" id="3.30.40.10">
    <property type="entry name" value="Zinc/RING finger domain, C3HC4 (zinc finger)"/>
    <property type="match status" value="1"/>
</dbReference>